<dbReference type="PANTHER" id="PTHR42711">
    <property type="entry name" value="ABC TRANSPORTER ATP-BINDING PROTEIN"/>
    <property type="match status" value="1"/>
</dbReference>
<keyword evidence="3" id="KW-0547">Nucleotide-binding</keyword>
<dbReference type="InterPro" id="IPR003439">
    <property type="entry name" value="ABC_transporter-like_ATP-bd"/>
</dbReference>
<dbReference type="PROSITE" id="PS50893">
    <property type="entry name" value="ABC_TRANSPORTER_2"/>
    <property type="match status" value="1"/>
</dbReference>
<dbReference type="RefSeq" id="WP_236336866.1">
    <property type="nucleotide sequence ID" value="NZ_JAKIJS010000001.1"/>
</dbReference>
<evidence type="ECO:0000313" key="6">
    <source>
        <dbReference type="EMBL" id="MCF6138800.1"/>
    </source>
</evidence>
<dbReference type="CDD" id="cd03230">
    <property type="entry name" value="ABC_DR_subfamily_A"/>
    <property type="match status" value="1"/>
</dbReference>
<name>A0ABS9H4Q9_9BACL</name>
<gene>
    <name evidence="6" type="ORF">L2716_13770</name>
</gene>
<dbReference type="SMART" id="SM00382">
    <property type="entry name" value="AAA"/>
    <property type="match status" value="1"/>
</dbReference>
<dbReference type="SUPFAM" id="SSF52540">
    <property type="entry name" value="P-loop containing nucleoside triphosphate hydrolases"/>
    <property type="match status" value="1"/>
</dbReference>
<dbReference type="Proteomes" id="UP001649381">
    <property type="component" value="Unassembled WGS sequence"/>
</dbReference>
<dbReference type="PROSITE" id="PS00211">
    <property type="entry name" value="ABC_TRANSPORTER_1"/>
    <property type="match status" value="1"/>
</dbReference>
<dbReference type="InterPro" id="IPR050763">
    <property type="entry name" value="ABC_transporter_ATP-binding"/>
</dbReference>
<sequence length="235" mass="26276">MIELKHVHKQYKKRDVVKDIDLLIPQGARVGLVGPNGAGKSTLMKMIATLVKPSSGEIYVGGQSVTRKKNQLRKRIGYVPQDIALHSTLSVRDNLTFWSGMAPGSVSDEWVSHLLSMVGLRQHVDKRVDQLSGGMQRKLNIIVALLHNPELLIMDEPTVGIDLPSKTDIIAFLKALGSDKTILFSSHDLQEIEMLCHYVLVLEEGTLRHFSSLNDLPHAQNPTHELLKHLKIIRH</sequence>
<dbReference type="Gene3D" id="3.40.50.300">
    <property type="entry name" value="P-loop containing nucleotide triphosphate hydrolases"/>
    <property type="match status" value="1"/>
</dbReference>
<evidence type="ECO:0000259" key="5">
    <source>
        <dbReference type="PROSITE" id="PS50893"/>
    </source>
</evidence>
<reference evidence="6 7" key="1">
    <citation type="submission" date="2022-01" db="EMBL/GenBank/DDBJ databases">
        <title>Alkalihalobacillus sp. EGI L200015, a novel bacterium isolated from a salt lake sediment.</title>
        <authorList>
            <person name="Gao L."/>
            <person name="Fang B.-Z."/>
            <person name="Li W.-J."/>
        </authorList>
    </citation>
    <scope>NUCLEOTIDE SEQUENCE [LARGE SCALE GENOMIC DNA]</scope>
    <source>
        <strain evidence="6 7">KCTC 12718</strain>
    </source>
</reference>
<dbReference type="InterPro" id="IPR017871">
    <property type="entry name" value="ABC_transporter-like_CS"/>
</dbReference>
<dbReference type="EMBL" id="JAKIJS010000001">
    <property type="protein sequence ID" value="MCF6138800.1"/>
    <property type="molecule type" value="Genomic_DNA"/>
</dbReference>
<evidence type="ECO:0000256" key="2">
    <source>
        <dbReference type="ARBA" id="ARBA00022448"/>
    </source>
</evidence>
<dbReference type="InterPro" id="IPR003593">
    <property type="entry name" value="AAA+_ATPase"/>
</dbReference>
<comment type="similarity">
    <text evidence="1">Belongs to the ABC transporter superfamily.</text>
</comment>
<dbReference type="PANTHER" id="PTHR42711:SF5">
    <property type="entry name" value="ABC TRANSPORTER ATP-BINDING PROTEIN NATA"/>
    <property type="match status" value="1"/>
</dbReference>
<feature type="domain" description="ABC transporter" evidence="5">
    <location>
        <begin position="2"/>
        <end position="229"/>
    </location>
</feature>
<evidence type="ECO:0000256" key="4">
    <source>
        <dbReference type="ARBA" id="ARBA00022840"/>
    </source>
</evidence>
<protein>
    <submittedName>
        <fullName evidence="6">ABC transporter ATP-binding protein</fullName>
    </submittedName>
</protein>
<keyword evidence="4 6" id="KW-0067">ATP-binding</keyword>
<dbReference type="Pfam" id="PF00005">
    <property type="entry name" value="ABC_tran"/>
    <property type="match status" value="1"/>
</dbReference>
<evidence type="ECO:0000256" key="3">
    <source>
        <dbReference type="ARBA" id="ARBA00022741"/>
    </source>
</evidence>
<proteinExistence type="inferred from homology"/>
<dbReference type="InterPro" id="IPR027417">
    <property type="entry name" value="P-loop_NTPase"/>
</dbReference>
<evidence type="ECO:0000256" key="1">
    <source>
        <dbReference type="ARBA" id="ARBA00005417"/>
    </source>
</evidence>
<comment type="caution">
    <text evidence="6">The sequence shown here is derived from an EMBL/GenBank/DDBJ whole genome shotgun (WGS) entry which is preliminary data.</text>
</comment>
<organism evidence="6 7">
    <name type="scientific">Pseudalkalibacillus berkeleyi</name>
    <dbReference type="NCBI Taxonomy" id="1069813"/>
    <lineage>
        <taxon>Bacteria</taxon>
        <taxon>Bacillati</taxon>
        <taxon>Bacillota</taxon>
        <taxon>Bacilli</taxon>
        <taxon>Bacillales</taxon>
        <taxon>Fictibacillaceae</taxon>
        <taxon>Pseudalkalibacillus</taxon>
    </lineage>
</organism>
<dbReference type="GO" id="GO:0005524">
    <property type="term" value="F:ATP binding"/>
    <property type="evidence" value="ECO:0007669"/>
    <property type="project" value="UniProtKB-KW"/>
</dbReference>
<keyword evidence="7" id="KW-1185">Reference proteome</keyword>
<evidence type="ECO:0000313" key="7">
    <source>
        <dbReference type="Proteomes" id="UP001649381"/>
    </source>
</evidence>
<accession>A0ABS9H4Q9</accession>
<keyword evidence="2" id="KW-0813">Transport</keyword>